<dbReference type="SUPFAM" id="SSF55874">
    <property type="entry name" value="ATPase domain of HSP90 chaperone/DNA topoisomerase II/histidine kinase"/>
    <property type="match status" value="1"/>
</dbReference>
<keyword evidence="10" id="KW-0902">Two-component regulatory system</keyword>
<evidence type="ECO:0000256" key="10">
    <source>
        <dbReference type="ARBA" id="ARBA00023012"/>
    </source>
</evidence>
<dbReference type="InterPro" id="IPR011006">
    <property type="entry name" value="CheY-like_superfamily"/>
</dbReference>
<evidence type="ECO:0000259" key="15">
    <source>
        <dbReference type="PROSITE" id="PS50109"/>
    </source>
</evidence>
<dbReference type="SUPFAM" id="SSF52172">
    <property type="entry name" value="CheY-like"/>
    <property type="match status" value="1"/>
</dbReference>
<evidence type="ECO:0000259" key="18">
    <source>
        <dbReference type="PROSITE" id="PS50113"/>
    </source>
</evidence>
<keyword evidence="11 14" id="KW-0472">Membrane</keyword>
<evidence type="ECO:0000259" key="16">
    <source>
        <dbReference type="PROSITE" id="PS50110"/>
    </source>
</evidence>
<dbReference type="InterPro" id="IPR000700">
    <property type="entry name" value="PAS-assoc_C"/>
</dbReference>
<dbReference type="eggNOG" id="COG3614">
    <property type="taxonomic scope" value="Bacteria"/>
</dbReference>
<feature type="domain" description="Response regulatory" evidence="16">
    <location>
        <begin position="904"/>
        <end position="1021"/>
    </location>
</feature>
<dbReference type="SMART" id="SM00086">
    <property type="entry name" value="PAC"/>
    <property type="match status" value="2"/>
</dbReference>
<evidence type="ECO:0000256" key="11">
    <source>
        <dbReference type="ARBA" id="ARBA00023136"/>
    </source>
</evidence>
<evidence type="ECO:0000256" key="2">
    <source>
        <dbReference type="ARBA" id="ARBA00004651"/>
    </source>
</evidence>
<feature type="region of interest" description="Disordered" evidence="13">
    <location>
        <begin position="1024"/>
        <end position="1043"/>
    </location>
</feature>
<dbReference type="Gene3D" id="3.30.565.10">
    <property type="entry name" value="Histidine kinase-like ATPase, C-terminal domain"/>
    <property type="match status" value="1"/>
</dbReference>
<dbReference type="Gene3D" id="1.10.287.130">
    <property type="match status" value="1"/>
</dbReference>
<sequence>MLAKASSGMSKSIAVLPIQAAAARERAARRKWWGGMVTGVVASLLLSAVIEYGVSRKNAATAEQKFESLASDFIYRLKERVGTYRFELLAARGVIAVAGEAISFDTFHRYAETRNFISEFPGARGFGFVRPVAPQDVEAFVARMRANGLPTYGVKQLAPHEGVRYLVTYLEPHDLNGTALGIDLASEAKRKTAADAAAASGQATMTAPIELLPISGMDRGFLVLLPVYRSGDPVTTEEQRRRALVGWTFTPVDIYAILAELDSGAGEFGFSVSDDGGAPFHTVGAPRDSSLSLPTRDISFGMYGRTWKIAFWALPPFIESLSLPNPWLPFAMTLAIGLLVTALVNLQMFYQARRAEQTIERSRLAAIVEGSNDAILAKSVDGIVIDWNKAAERLFGYSSHEAVGSKVYDLIVPEDRREEELRMLERMRHGDPMTYFRTRRIRRDGSLVDVAISLSPIRSEVGALIGIASAARDITELVAAEKQIRELNASLERQVADRTAMLEKSMTLQTAILERAAYAVIATNVDGTITLFNPAAERMLGYKAEELIGRATAMLFHDPQELLDRADAMRRQGIEVGSGQRVVQALLAHNDPDTSLWTYVGKTGNRIPVRLTLCRLRTKDGTDLGVLGIAVDLTEQLKYEDELKAARASAEQAGAAKADFLANMSHEIRTPLNGIIGYADLALEDQTLVPTTRRQVERIFEASDSLRVIIDDILDFSKIEACGLKLESKPLYLTELIDNCVSIIQPKAEEKGLKLLATARDTPAVLMGDAARLRQVLLNLMNNAVKFTSAGSVELIVSCVSRADPMVRLRIAVVDTGIGISKVDQQGLFKRFSQADETISRKYGGTGLGLAISQRIVQAMQSELKIDSDQGRGSTFYFEVELPIAERIDIEGRESPVLNGPRRRILVVDDVEMNRDLCKSMLGRIGHEVDLADSGSTAIAMACARSYDLIFMDVQMGEMDGMEATRRIRTLRGSACTVPIIALTANVLPKQVERYKAAGMDDHIGKPINRVALLTCVARWTDDGADRKSGQDFAPPTARDEMPVRDPTALEDLRTFAADVDIAGFTRRLYDAVTDMRTRWPAGTGASDLDEDPREALRLTAHKTVSLAGQLGFVQLAEACRRMENACLGNAGLPEALDDLHAAIASAEPELGALSDVA</sequence>
<feature type="domain" description="Histidine kinase" evidence="15">
    <location>
        <begin position="663"/>
        <end position="884"/>
    </location>
</feature>
<feature type="domain" description="PAS" evidence="17">
    <location>
        <begin position="505"/>
        <end position="561"/>
    </location>
</feature>
<dbReference type="InterPro" id="IPR001610">
    <property type="entry name" value="PAC"/>
</dbReference>
<dbReference type="InterPro" id="IPR006189">
    <property type="entry name" value="CHASE_dom"/>
</dbReference>
<keyword evidence="4" id="KW-1003">Cell membrane</keyword>
<dbReference type="InterPro" id="IPR008207">
    <property type="entry name" value="Sig_transdc_His_kin_Hpt_dom"/>
</dbReference>
<dbReference type="SMART" id="SM01079">
    <property type="entry name" value="CHASE"/>
    <property type="match status" value="1"/>
</dbReference>
<comment type="subcellular location">
    <subcellularLocation>
        <location evidence="2">Cell membrane</location>
        <topology evidence="2">Multi-pass membrane protein</topology>
    </subcellularLocation>
</comment>
<dbReference type="CDD" id="cd17546">
    <property type="entry name" value="REC_hyHK_CKI1_RcsC-like"/>
    <property type="match status" value="1"/>
</dbReference>
<dbReference type="CDD" id="cd16922">
    <property type="entry name" value="HATPase_EvgS-ArcB-TorS-like"/>
    <property type="match status" value="1"/>
</dbReference>
<dbReference type="eggNOG" id="COG5002">
    <property type="taxonomic scope" value="Bacteria"/>
</dbReference>
<dbReference type="SMART" id="SM00448">
    <property type="entry name" value="REC"/>
    <property type="match status" value="1"/>
</dbReference>
<dbReference type="SUPFAM" id="SSF47226">
    <property type="entry name" value="Histidine-containing phosphotransfer domain, HPT domain"/>
    <property type="match status" value="1"/>
</dbReference>
<feature type="domain" description="CHASE" evidence="19">
    <location>
        <begin position="98"/>
        <end position="263"/>
    </location>
</feature>
<dbReference type="SUPFAM" id="SSF47384">
    <property type="entry name" value="Homodimeric domain of signal transducing histidine kinase"/>
    <property type="match status" value="1"/>
</dbReference>
<evidence type="ECO:0000313" key="20">
    <source>
        <dbReference type="EMBL" id="ABD08658.1"/>
    </source>
</evidence>
<dbReference type="InterPro" id="IPR035965">
    <property type="entry name" value="PAS-like_dom_sf"/>
</dbReference>
<reference evidence="20 21" key="1">
    <citation type="submission" date="2006-01" db="EMBL/GenBank/DDBJ databases">
        <title>Complete sequence of Rhodopseudomonas palustris HaA2.</title>
        <authorList>
            <consortium name="US DOE Joint Genome Institute"/>
            <person name="Copeland A."/>
            <person name="Lucas S."/>
            <person name="Lapidus A."/>
            <person name="Barry K."/>
            <person name="Detter J.C."/>
            <person name="Glavina T."/>
            <person name="Hammon N."/>
            <person name="Israni S."/>
            <person name="Pitluck S."/>
            <person name="Chain P."/>
            <person name="Malfatti S."/>
            <person name="Shin M."/>
            <person name="Vergez L."/>
            <person name="Schmutz J."/>
            <person name="Larimer F."/>
            <person name="Land M."/>
            <person name="Hauser L."/>
            <person name="Pelletier D.A."/>
            <person name="Kyrpides N."/>
            <person name="Anderson I."/>
            <person name="Oda Y."/>
            <person name="Harwood C.S."/>
            <person name="Richardson P."/>
        </authorList>
    </citation>
    <scope>NUCLEOTIDE SEQUENCE [LARGE SCALE GENOMIC DNA]</scope>
    <source>
        <strain evidence="20 21">HaA2</strain>
    </source>
</reference>
<dbReference type="Proteomes" id="UP000008809">
    <property type="component" value="Chromosome"/>
</dbReference>
<keyword evidence="5 12" id="KW-0597">Phosphoprotein</keyword>
<keyword evidence="20" id="KW-0418">Kinase</keyword>
<dbReference type="InterPro" id="IPR013767">
    <property type="entry name" value="PAS_fold"/>
</dbReference>
<dbReference type="PROSITE" id="PS50110">
    <property type="entry name" value="RESPONSE_REGULATORY"/>
    <property type="match status" value="1"/>
</dbReference>
<dbReference type="PROSITE" id="PS50109">
    <property type="entry name" value="HIS_KIN"/>
    <property type="match status" value="1"/>
</dbReference>
<dbReference type="InterPro" id="IPR036890">
    <property type="entry name" value="HATPase_C_sf"/>
</dbReference>
<dbReference type="InterPro" id="IPR004358">
    <property type="entry name" value="Sig_transdc_His_kin-like_C"/>
</dbReference>
<evidence type="ECO:0000256" key="3">
    <source>
        <dbReference type="ARBA" id="ARBA00012438"/>
    </source>
</evidence>
<dbReference type="SMART" id="SM00387">
    <property type="entry name" value="HATPase_c"/>
    <property type="match status" value="1"/>
</dbReference>
<dbReference type="NCBIfam" id="TIGR00229">
    <property type="entry name" value="sensory_box"/>
    <property type="match status" value="2"/>
</dbReference>
<dbReference type="CDD" id="cd00130">
    <property type="entry name" value="PAS"/>
    <property type="match status" value="2"/>
</dbReference>
<dbReference type="EC" id="2.7.13.3" evidence="3"/>
<dbReference type="GO" id="GO:0005886">
    <property type="term" value="C:plasma membrane"/>
    <property type="evidence" value="ECO:0007669"/>
    <property type="project" value="UniProtKB-SubCell"/>
</dbReference>
<dbReference type="Pfam" id="PF02518">
    <property type="entry name" value="HATPase_c"/>
    <property type="match status" value="1"/>
</dbReference>
<feature type="transmembrane region" description="Helical" evidence="14">
    <location>
        <begin position="32"/>
        <end position="54"/>
    </location>
</feature>
<dbReference type="STRING" id="316058.RPB_3965"/>
<dbReference type="Pfam" id="PF01627">
    <property type="entry name" value="Hpt"/>
    <property type="match status" value="1"/>
</dbReference>
<keyword evidence="21" id="KW-1185">Reference proteome</keyword>
<dbReference type="EMBL" id="CP000250">
    <property type="protein sequence ID" value="ABD08658.1"/>
    <property type="molecule type" value="Genomic_DNA"/>
</dbReference>
<gene>
    <name evidence="20" type="ordered locus">RPB_3965</name>
</gene>
<dbReference type="InterPro" id="IPR001789">
    <property type="entry name" value="Sig_transdc_resp-reg_receiver"/>
</dbReference>
<proteinExistence type="predicted"/>
<evidence type="ECO:0000256" key="8">
    <source>
        <dbReference type="ARBA" id="ARBA00022840"/>
    </source>
</evidence>
<feature type="domain" description="PAS" evidence="17">
    <location>
        <begin position="360"/>
        <end position="431"/>
    </location>
</feature>
<dbReference type="PROSITE" id="PS50113">
    <property type="entry name" value="PAC"/>
    <property type="match status" value="2"/>
</dbReference>
<protein>
    <recommendedName>
        <fullName evidence="3">histidine kinase</fullName>
        <ecNumber evidence="3">2.7.13.3</ecNumber>
    </recommendedName>
</protein>
<organism evidence="20 21">
    <name type="scientific">Rhodopseudomonas palustris (strain HaA2)</name>
    <dbReference type="NCBI Taxonomy" id="316058"/>
    <lineage>
        <taxon>Bacteria</taxon>
        <taxon>Pseudomonadati</taxon>
        <taxon>Pseudomonadota</taxon>
        <taxon>Alphaproteobacteria</taxon>
        <taxon>Hyphomicrobiales</taxon>
        <taxon>Nitrobacteraceae</taxon>
        <taxon>Rhodopseudomonas</taxon>
    </lineage>
</organism>
<feature type="domain" description="PAC" evidence="18">
    <location>
        <begin position="434"/>
        <end position="486"/>
    </location>
</feature>
<dbReference type="PANTHER" id="PTHR45339:SF1">
    <property type="entry name" value="HYBRID SIGNAL TRANSDUCTION HISTIDINE KINASE J"/>
    <property type="match status" value="1"/>
</dbReference>
<evidence type="ECO:0000256" key="14">
    <source>
        <dbReference type="SAM" id="Phobius"/>
    </source>
</evidence>
<evidence type="ECO:0000256" key="4">
    <source>
        <dbReference type="ARBA" id="ARBA00022475"/>
    </source>
</evidence>
<evidence type="ECO:0000313" key="21">
    <source>
        <dbReference type="Proteomes" id="UP000008809"/>
    </source>
</evidence>
<dbReference type="Pfam" id="PF00512">
    <property type="entry name" value="HisKA"/>
    <property type="match status" value="1"/>
</dbReference>
<keyword evidence="6 14" id="KW-0812">Transmembrane</keyword>
<dbReference type="HOGENOM" id="CLU_000445_56_1_5"/>
<dbReference type="InterPro" id="IPR000014">
    <property type="entry name" value="PAS"/>
</dbReference>
<dbReference type="KEGG" id="rpb:RPB_3965"/>
<evidence type="ECO:0000256" key="6">
    <source>
        <dbReference type="ARBA" id="ARBA00022692"/>
    </source>
</evidence>
<dbReference type="Pfam" id="PF03924">
    <property type="entry name" value="CHASE"/>
    <property type="match status" value="1"/>
</dbReference>
<comment type="catalytic activity">
    <reaction evidence="1">
        <text>ATP + protein L-histidine = ADP + protein N-phospho-L-histidine.</text>
        <dbReference type="EC" id="2.7.13.3"/>
    </reaction>
</comment>
<feature type="modified residue" description="4-aspartylphosphate" evidence="12">
    <location>
        <position position="953"/>
    </location>
</feature>
<accession>Q2IT02</accession>
<dbReference type="PRINTS" id="PR00344">
    <property type="entry name" value="BCTRLSENSOR"/>
</dbReference>
<dbReference type="InterPro" id="IPR036641">
    <property type="entry name" value="HPT_dom_sf"/>
</dbReference>
<dbReference type="InterPro" id="IPR005467">
    <property type="entry name" value="His_kinase_dom"/>
</dbReference>
<dbReference type="Gene3D" id="3.40.50.2300">
    <property type="match status" value="1"/>
</dbReference>
<dbReference type="PROSITE" id="PS50112">
    <property type="entry name" value="PAS"/>
    <property type="match status" value="2"/>
</dbReference>
<dbReference type="SMART" id="SM00388">
    <property type="entry name" value="HisKA"/>
    <property type="match status" value="1"/>
</dbReference>
<evidence type="ECO:0000256" key="1">
    <source>
        <dbReference type="ARBA" id="ARBA00000085"/>
    </source>
</evidence>
<dbReference type="InterPro" id="IPR036097">
    <property type="entry name" value="HisK_dim/P_sf"/>
</dbReference>
<keyword evidence="8" id="KW-0067">ATP-binding</keyword>
<evidence type="ECO:0000256" key="5">
    <source>
        <dbReference type="ARBA" id="ARBA00022553"/>
    </source>
</evidence>
<dbReference type="PANTHER" id="PTHR45339">
    <property type="entry name" value="HYBRID SIGNAL TRANSDUCTION HISTIDINE KINASE J"/>
    <property type="match status" value="1"/>
</dbReference>
<dbReference type="Pfam" id="PF00072">
    <property type="entry name" value="Response_reg"/>
    <property type="match status" value="1"/>
</dbReference>
<dbReference type="eggNOG" id="COG0784">
    <property type="taxonomic scope" value="Bacteria"/>
</dbReference>
<dbReference type="SUPFAM" id="SSF55785">
    <property type="entry name" value="PYP-like sensor domain (PAS domain)"/>
    <property type="match status" value="2"/>
</dbReference>
<dbReference type="SMART" id="SM00091">
    <property type="entry name" value="PAS"/>
    <property type="match status" value="2"/>
</dbReference>
<dbReference type="GO" id="GO:0000155">
    <property type="term" value="F:phosphorelay sensor kinase activity"/>
    <property type="evidence" value="ECO:0007669"/>
    <property type="project" value="InterPro"/>
</dbReference>
<evidence type="ECO:0000259" key="19">
    <source>
        <dbReference type="PROSITE" id="PS50839"/>
    </source>
</evidence>
<dbReference type="GO" id="GO:0005524">
    <property type="term" value="F:ATP binding"/>
    <property type="evidence" value="ECO:0007669"/>
    <property type="project" value="UniProtKB-KW"/>
</dbReference>
<dbReference type="CDD" id="cd00082">
    <property type="entry name" value="HisKA"/>
    <property type="match status" value="1"/>
</dbReference>
<keyword evidence="7" id="KW-0547">Nucleotide-binding</keyword>
<evidence type="ECO:0000256" key="9">
    <source>
        <dbReference type="ARBA" id="ARBA00022989"/>
    </source>
</evidence>
<dbReference type="FunFam" id="3.30.565.10:FF:000010">
    <property type="entry name" value="Sensor histidine kinase RcsC"/>
    <property type="match status" value="1"/>
</dbReference>
<keyword evidence="20" id="KW-0808">Transferase</keyword>
<dbReference type="InterPro" id="IPR003661">
    <property type="entry name" value="HisK_dim/P_dom"/>
</dbReference>
<dbReference type="InterPro" id="IPR042240">
    <property type="entry name" value="CHASE_sf"/>
</dbReference>
<dbReference type="AlphaFoldDB" id="Q2IT02"/>
<evidence type="ECO:0000259" key="17">
    <source>
        <dbReference type="PROSITE" id="PS50112"/>
    </source>
</evidence>
<name>Q2IT02_RHOP2</name>
<evidence type="ECO:0000256" key="7">
    <source>
        <dbReference type="ARBA" id="ARBA00022741"/>
    </source>
</evidence>
<dbReference type="GO" id="GO:0006355">
    <property type="term" value="P:regulation of DNA-templated transcription"/>
    <property type="evidence" value="ECO:0007669"/>
    <property type="project" value="InterPro"/>
</dbReference>
<keyword evidence="9 14" id="KW-1133">Transmembrane helix</keyword>
<dbReference type="Gene3D" id="3.30.450.350">
    <property type="entry name" value="CHASE domain"/>
    <property type="match status" value="1"/>
</dbReference>
<feature type="domain" description="PAC" evidence="18">
    <location>
        <begin position="590"/>
        <end position="645"/>
    </location>
</feature>
<dbReference type="Pfam" id="PF00989">
    <property type="entry name" value="PAS"/>
    <property type="match status" value="2"/>
</dbReference>
<evidence type="ECO:0000256" key="12">
    <source>
        <dbReference type="PROSITE-ProRule" id="PRU00169"/>
    </source>
</evidence>
<dbReference type="PROSITE" id="PS50839">
    <property type="entry name" value="CHASE"/>
    <property type="match status" value="1"/>
</dbReference>
<dbReference type="InterPro" id="IPR003594">
    <property type="entry name" value="HATPase_dom"/>
</dbReference>
<dbReference type="Gene3D" id="3.30.450.20">
    <property type="entry name" value="PAS domain"/>
    <property type="match status" value="2"/>
</dbReference>
<evidence type="ECO:0000256" key="13">
    <source>
        <dbReference type="SAM" id="MobiDB-lite"/>
    </source>
</evidence>